<evidence type="ECO:0000256" key="1">
    <source>
        <dbReference type="ARBA" id="ARBA00004141"/>
    </source>
</evidence>
<keyword evidence="4 7" id="KW-1133">Transmembrane helix</keyword>
<evidence type="ECO:0000256" key="3">
    <source>
        <dbReference type="ARBA" id="ARBA00022692"/>
    </source>
</evidence>
<reference evidence="8 9" key="1">
    <citation type="journal article" date="2019" name="Nat. Microbiol.">
        <title>Mediterranean grassland soil C-N compound turnover is dependent on rainfall and depth, and is mediated by genomically divergent microorganisms.</title>
        <authorList>
            <person name="Diamond S."/>
            <person name="Andeer P.F."/>
            <person name="Li Z."/>
            <person name="Crits-Christoph A."/>
            <person name="Burstein D."/>
            <person name="Anantharaman K."/>
            <person name="Lane K.R."/>
            <person name="Thomas B.C."/>
            <person name="Pan C."/>
            <person name="Northen T.R."/>
            <person name="Banfield J.F."/>
        </authorList>
    </citation>
    <scope>NUCLEOTIDE SEQUENCE [LARGE SCALE GENOMIC DNA]</scope>
    <source>
        <strain evidence="8">WS_9</strain>
    </source>
</reference>
<dbReference type="InterPro" id="IPR004923">
    <property type="entry name" value="FTR1/Fip1/EfeU"/>
</dbReference>
<dbReference type="Pfam" id="PF03239">
    <property type="entry name" value="FTR1"/>
    <property type="match status" value="1"/>
</dbReference>
<comment type="caution">
    <text evidence="8">The sequence shown here is derived from an EMBL/GenBank/DDBJ whole genome shotgun (WGS) entry which is preliminary data.</text>
</comment>
<name>A0A538TGT8_UNCEI</name>
<comment type="similarity">
    <text evidence="2">Belongs to the oxidase-dependent Fe transporter (OFeT) (TC 9.A.10.1) family.</text>
</comment>
<organism evidence="8 9">
    <name type="scientific">Eiseniibacteriota bacterium</name>
    <dbReference type="NCBI Taxonomy" id="2212470"/>
    <lineage>
        <taxon>Bacteria</taxon>
        <taxon>Candidatus Eiseniibacteriota</taxon>
    </lineage>
</organism>
<evidence type="ECO:0000313" key="9">
    <source>
        <dbReference type="Proteomes" id="UP000317691"/>
    </source>
</evidence>
<comment type="subcellular location">
    <subcellularLocation>
        <location evidence="1">Membrane</location>
        <topology evidence="1">Multi-pass membrane protein</topology>
    </subcellularLocation>
</comment>
<evidence type="ECO:0000256" key="5">
    <source>
        <dbReference type="ARBA" id="ARBA00023136"/>
    </source>
</evidence>
<feature type="region of interest" description="Disordered" evidence="6">
    <location>
        <begin position="475"/>
        <end position="500"/>
    </location>
</feature>
<evidence type="ECO:0000256" key="2">
    <source>
        <dbReference type="ARBA" id="ARBA00008333"/>
    </source>
</evidence>
<accession>A0A538TGT8</accession>
<sequence length="535" mass="57512">MVQEMVITLREGGETSLILALLFSSLKAARHVAYRAAAWTGFALALGLSIIAGVFLHDLGELGPLFGGSLAWIGAGFIASLAIQLHMNAVDYRAQLKQLRDSAAVDHVSWTTALGIGSFAFVSVIREGLETAVFLANGTGPRSDGSWLGAGVGLALAAALGVSVYLGFRKLNIRAFMRTTEILLFALVISLFLSGLHEFSEAGVLSVPRPLDLFHLTWIQGGLFLQVLLCAGPFLYLAFAGGPPIHYARGAGIAILLALIPMSLGAGARAWEHARLAPSDRDAALGVERAAETRARAMVTALETLRQRSERGDVAGARIAWVEARGRFVQIEPLLARVDGEFTEELNGEPGEGAGFHGAEAKLFLERAPWGSNPARRATLVADLGDLLTRGRVAAGKIDAMTLDPAVLRDAWTKHAWVLRGRIDGQECGASQTSISEWRATLDAMDGDLGGNGRYTEPVRAVLAPAFAEAARGPRFGEHREETRVAPDRLHTQPPLTGPDRVWDSVDRQRLRRALDETLARIERDASLVARHKGR</sequence>
<evidence type="ECO:0008006" key="10">
    <source>
        <dbReference type="Google" id="ProtNLM"/>
    </source>
</evidence>
<feature type="transmembrane region" description="Helical" evidence="7">
    <location>
        <begin position="36"/>
        <end position="56"/>
    </location>
</feature>
<dbReference type="Gene3D" id="1.20.1420.20">
    <property type="entry name" value="M75 peptidase, HXXE motif"/>
    <property type="match status" value="1"/>
</dbReference>
<keyword evidence="5 7" id="KW-0472">Membrane</keyword>
<keyword evidence="3 7" id="KW-0812">Transmembrane</keyword>
<evidence type="ECO:0000313" key="8">
    <source>
        <dbReference type="EMBL" id="TMQ62839.1"/>
    </source>
</evidence>
<gene>
    <name evidence="8" type="ORF">E6K79_11300</name>
</gene>
<dbReference type="EMBL" id="VBOZ01000035">
    <property type="protein sequence ID" value="TMQ62839.1"/>
    <property type="molecule type" value="Genomic_DNA"/>
</dbReference>
<feature type="transmembrane region" description="Helical" evidence="7">
    <location>
        <begin position="251"/>
        <end position="271"/>
    </location>
</feature>
<dbReference type="PANTHER" id="PTHR31632">
    <property type="entry name" value="IRON TRANSPORTER FTH1"/>
    <property type="match status" value="1"/>
</dbReference>
<feature type="transmembrane region" description="Helical" evidence="7">
    <location>
        <begin position="217"/>
        <end position="239"/>
    </location>
</feature>
<dbReference type="GO" id="GO:0033573">
    <property type="term" value="C:high-affinity iron permease complex"/>
    <property type="evidence" value="ECO:0007669"/>
    <property type="project" value="InterPro"/>
</dbReference>
<dbReference type="InterPro" id="IPR038352">
    <property type="entry name" value="Imelysin_sf"/>
</dbReference>
<evidence type="ECO:0000256" key="6">
    <source>
        <dbReference type="SAM" id="MobiDB-lite"/>
    </source>
</evidence>
<proteinExistence type="inferred from homology"/>
<feature type="compositionally biased region" description="Basic and acidic residues" evidence="6">
    <location>
        <begin position="475"/>
        <end position="491"/>
    </location>
</feature>
<dbReference type="PANTHER" id="PTHR31632:SF2">
    <property type="entry name" value="PLASMA MEMBRANE IRON PERMEASE"/>
    <property type="match status" value="1"/>
</dbReference>
<dbReference type="GO" id="GO:0015093">
    <property type="term" value="F:ferrous iron transmembrane transporter activity"/>
    <property type="evidence" value="ECO:0007669"/>
    <property type="project" value="TreeGrafter"/>
</dbReference>
<feature type="transmembrane region" description="Helical" evidence="7">
    <location>
        <begin position="104"/>
        <end position="125"/>
    </location>
</feature>
<feature type="transmembrane region" description="Helical" evidence="7">
    <location>
        <begin position="145"/>
        <end position="168"/>
    </location>
</feature>
<protein>
    <recommendedName>
        <fullName evidence="10">FTR1 family iron permease</fullName>
    </recommendedName>
</protein>
<feature type="transmembrane region" description="Helical" evidence="7">
    <location>
        <begin position="62"/>
        <end position="83"/>
    </location>
</feature>
<dbReference type="AlphaFoldDB" id="A0A538TGT8"/>
<evidence type="ECO:0000256" key="7">
    <source>
        <dbReference type="SAM" id="Phobius"/>
    </source>
</evidence>
<dbReference type="Proteomes" id="UP000317691">
    <property type="component" value="Unassembled WGS sequence"/>
</dbReference>
<evidence type="ECO:0000256" key="4">
    <source>
        <dbReference type="ARBA" id="ARBA00022989"/>
    </source>
</evidence>
<feature type="transmembrane region" description="Helical" evidence="7">
    <location>
        <begin position="180"/>
        <end position="197"/>
    </location>
</feature>